<keyword evidence="4" id="KW-0378">Hydrolase</keyword>
<keyword evidence="5" id="KW-0862">Zinc</keyword>
<evidence type="ECO:0000256" key="4">
    <source>
        <dbReference type="ARBA" id="ARBA00022801"/>
    </source>
</evidence>
<keyword evidence="8" id="KW-0812">Transmembrane</keyword>
<dbReference type="SUPFAM" id="SSF54631">
    <property type="entry name" value="CBS-domain pair"/>
    <property type="match status" value="1"/>
</dbReference>
<feature type="compositionally biased region" description="Gly residues" evidence="7">
    <location>
        <begin position="116"/>
        <end position="125"/>
    </location>
</feature>
<dbReference type="PANTHER" id="PTHR39188:SF3">
    <property type="entry name" value="STAGE IV SPORULATION PROTEIN FB"/>
    <property type="match status" value="1"/>
</dbReference>
<feature type="transmembrane region" description="Helical" evidence="8">
    <location>
        <begin position="21"/>
        <end position="41"/>
    </location>
</feature>
<reference evidence="10" key="1">
    <citation type="submission" date="2016-07" db="EMBL/GenBank/DDBJ databases">
        <title>Frankia sp. NRRL B-16219 Genome sequencing.</title>
        <authorList>
            <person name="Ghodhbane-Gtari F."/>
            <person name="Swanson E."/>
            <person name="Gueddou A."/>
            <person name="Louati M."/>
            <person name="Nouioui I."/>
            <person name="Hezbri K."/>
            <person name="Abebe-Akele F."/>
            <person name="Simpson S."/>
            <person name="Morris K."/>
            <person name="Thomas K."/>
            <person name="Gtari M."/>
            <person name="Tisa L.S."/>
        </authorList>
    </citation>
    <scope>NUCLEOTIDE SEQUENCE [LARGE SCALE GENOMIC DNA]</scope>
    <source>
        <strain evidence="10">NRRL B-16219</strain>
    </source>
</reference>
<dbReference type="InterPro" id="IPR046342">
    <property type="entry name" value="CBS_dom_sf"/>
</dbReference>
<keyword evidence="8" id="KW-0472">Membrane</keyword>
<evidence type="ECO:0000256" key="6">
    <source>
        <dbReference type="ARBA" id="ARBA00023049"/>
    </source>
</evidence>
<name>A0A1S1PWR2_9ACTN</name>
<organism evidence="9 10">
    <name type="scientific">Parafrankia soli</name>
    <dbReference type="NCBI Taxonomy" id="2599596"/>
    <lineage>
        <taxon>Bacteria</taxon>
        <taxon>Bacillati</taxon>
        <taxon>Actinomycetota</taxon>
        <taxon>Actinomycetes</taxon>
        <taxon>Frankiales</taxon>
        <taxon>Frankiaceae</taxon>
        <taxon>Parafrankia</taxon>
    </lineage>
</organism>
<feature type="transmembrane region" description="Helical" evidence="8">
    <location>
        <begin position="47"/>
        <end position="67"/>
    </location>
</feature>
<comment type="caution">
    <text evidence="9">The sequence shown here is derived from an EMBL/GenBank/DDBJ whole genome shotgun (WGS) entry which is preliminary data.</text>
</comment>
<feature type="transmembrane region" description="Helical" evidence="8">
    <location>
        <begin position="242"/>
        <end position="260"/>
    </location>
</feature>
<comment type="similarity">
    <text evidence="2">Belongs to the peptidase M50B family.</text>
</comment>
<evidence type="ECO:0000256" key="2">
    <source>
        <dbReference type="ARBA" id="ARBA00007931"/>
    </source>
</evidence>
<feature type="transmembrane region" description="Helical" evidence="8">
    <location>
        <begin position="176"/>
        <end position="195"/>
    </location>
</feature>
<keyword evidence="10" id="KW-1185">Reference proteome</keyword>
<evidence type="ECO:0000256" key="5">
    <source>
        <dbReference type="ARBA" id="ARBA00022833"/>
    </source>
</evidence>
<accession>A0A1S1PWR2</accession>
<proteinExistence type="inferred from homology"/>
<dbReference type="OrthoDB" id="3205534at2"/>
<keyword evidence="6" id="KW-0482">Metalloprotease</keyword>
<feature type="transmembrane region" description="Helical" evidence="8">
    <location>
        <begin position="142"/>
        <end position="164"/>
    </location>
</feature>
<evidence type="ECO:0000313" key="10">
    <source>
        <dbReference type="Proteomes" id="UP000179769"/>
    </source>
</evidence>
<dbReference type="GO" id="GO:0006508">
    <property type="term" value="P:proteolysis"/>
    <property type="evidence" value="ECO:0007669"/>
    <property type="project" value="UniProtKB-KW"/>
</dbReference>
<evidence type="ECO:0000256" key="3">
    <source>
        <dbReference type="ARBA" id="ARBA00022670"/>
    </source>
</evidence>
<dbReference type="AlphaFoldDB" id="A0A1S1PWR2"/>
<evidence type="ECO:0000256" key="7">
    <source>
        <dbReference type="SAM" id="MobiDB-lite"/>
    </source>
</evidence>
<keyword evidence="8" id="KW-1133">Transmembrane helix</keyword>
<evidence type="ECO:0000256" key="1">
    <source>
        <dbReference type="ARBA" id="ARBA00001947"/>
    </source>
</evidence>
<feature type="region of interest" description="Disordered" evidence="7">
    <location>
        <begin position="98"/>
        <end position="131"/>
    </location>
</feature>
<dbReference type="Proteomes" id="UP000179769">
    <property type="component" value="Unassembled WGS sequence"/>
</dbReference>
<keyword evidence="3" id="KW-0645">Protease</keyword>
<dbReference type="EMBL" id="MAXA01000235">
    <property type="protein sequence ID" value="OHV24344.1"/>
    <property type="molecule type" value="Genomic_DNA"/>
</dbReference>
<dbReference type="RefSeq" id="WP_071065524.1">
    <property type="nucleotide sequence ID" value="NZ_MAXA01000235.1"/>
</dbReference>
<protein>
    <submittedName>
        <fullName evidence="9">Peptidase M50</fullName>
    </submittedName>
</protein>
<sequence>MSTKDGSRPTALPPIAVRPGLFVSVAVVTVLLGALTLPATVPGRPGFAYFSGGVLGAGLLVAILLGADLARAAAARRAGITVTGITLGAFGSRLGLAPARDRSTDRGDGSPLSGTGPLGGTGPAGTGDPLAPATGDALADAAVARAGLTVTALAGMVLVAAGALAPGGTLALVGELALWVGTFALLITVVDLLPAPRSAGGRILAARVLRRTGDEAAAEAAVARAGVITGWTLIVFGAAATFLVGLVGLWAILLGWLALGTSRLAQTQERTSAALRGVFVRDVMIPAPEALPSWKTVAAALDETVLPSRASVFGVRDFAGPLIGVTLLRDLAAVPADDRDLARVARVTIPLDRVATARPEEPLAAVASRLAHRPAAGVIVVVADGPDGLPGMVGTVGPGELARALETTPLHGRVVTPTGFGRRRR</sequence>
<evidence type="ECO:0000256" key="8">
    <source>
        <dbReference type="SAM" id="Phobius"/>
    </source>
</evidence>
<dbReference type="GO" id="GO:0008237">
    <property type="term" value="F:metallopeptidase activity"/>
    <property type="evidence" value="ECO:0007669"/>
    <property type="project" value="UniProtKB-KW"/>
</dbReference>
<dbReference type="PANTHER" id="PTHR39188">
    <property type="entry name" value="MEMBRANE-ASSOCIATED ZINC METALLOPROTEASE M50B"/>
    <property type="match status" value="1"/>
</dbReference>
<comment type="cofactor">
    <cofactor evidence="1">
        <name>Zn(2+)</name>
        <dbReference type="ChEBI" id="CHEBI:29105"/>
    </cofactor>
</comment>
<gene>
    <name evidence="9" type="ORF">BBK14_05650</name>
</gene>
<evidence type="ECO:0000313" key="9">
    <source>
        <dbReference type="EMBL" id="OHV24344.1"/>
    </source>
</evidence>
<feature type="compositionally biased region" description="Basic and acidic residues" evidence="7">
    <location>
        <begin position="99"/>
        <end position="108"/>
    </location>
</feature>